<organism evidence="2 3">
    <name type="scientific">Tenuibacillus multivorans</name>
    <dbReference type="NCBI Taxonomy" id="237069"/>
    <lineage>
        <taxon>Bacteria</taxon>
        <taxon>Bacillati</taxon>
        <taxon>Bacillota</taxon>
        <taxon>Bacilli</taxon>
        <taxon>Bacillales</taxon>
        <taxon>Bacillaceae</taxon>
        <taxon>Tenuibacillus</taxon>
    </lineage>
</organism>
<dbReference type="RefSeq" id="WP_093856677.1">
    <property type="nucleotide sequence ID" value="NZ_BJVZ01000029.1"/>
</dbReference>
<evidence type="ECO:0000259" key="1">
    <source>
        <dbReference type="PROSITE" id="PS51352"/>
    </source>
</evidence>
<dbReference type="SUPFAM" id="SSF52833">
    <property type="entry name" value="Thioredoxin-like"/>
    <property type="match status" value="1"/>
</dbReference>
<dbReference type="Gene3D" id="3.40.30.10">
    <property type="entry name" value="Glutaredoxin"/>
    <property type="match status" value="1"/>
</dbReference>
<evidence type="ECO:0000313" key="2">
    <source>
        <dbReference type="EMBL" id="SDN41304.1"/>
    </source>
</evidence>
<dbReference type="InterPro" id="IPR036249">
    <property type="entry name" value="Thioredoxin-like_sf"/>
</dbReference>
<dbReference type="PANTHER" id="PTHR43601">
    <property type="entry name" value="THIOREDOXIN, MITOCHONDRIAL"/>
    <property type="match status" value="1"/>
</dbReference>
<proteinExistence type="predicted"/>
<dbReference type="PROSITE" id="PS51352">
    <property type="entry name" value="THIOREDOXIN_2"/>
    <property type="match status" value="1"/>
</dbReference>
<dbReference type="GO" id="GO:0045454">
    <property type="term" value="P:cell redox homeostasis"/>
    <property type="evidence" value="ECO:0007669"/>
    <property type="project" value="TreeGrafter"/>
</dbReference>
<dbReference type="OrthoDB" id="32134at2"/>
<evidence type="ECO:0000313" key="3">
    <source>
        <dbReference type="Proteomes" id="UP000199334"/>
    </source>
</evidence>
<dbReference type="AlphaFoldDB" id="A0A1H0B6Q1"/>
<dbReference type="EMBL" id="FNIG01000004">
    <property type="protein sequence ID" value="SDN41304.1"/>
    <property type="molecule type" value="Genomic_DNA"/>
</dbReference>
<feature type="domain" description="Thioredoxin" evidence="1">
    <location>
        <begin position="35"/>
        <end position="157"/>
    </location>
</feature>
<sequence>MKKLIIFGATIIVLFIAVAILTNLAQTETVGGDNPYGKESLNSSTAELLDNEHYQNIILPDELQEKLDAGEDVTVYFFSPECSHCRNLTPRLMPLADEMGVDVKQYNLLEFEDGWNDYHIEATPTLIHFEDGEEVDRIVGDRETMDEFETFFNQNALN</sequence>
<protein>
    <submittedName>
        <fullName evidence="2">Thiol-disulfide isomerase or thioredoxin</fullName>
    </submittedName>
</protein>
<accession>A0A1H0B6Q1</accession>
<dbReference type="Proteomes" id="UP000199334">
    <property type="component" value="Unassembled WGS sequence"/>
</dbReference>
<name>A0A1H0B6Q1_9BACI</name>
<dbReference type="STRING" id="237069.SAMN05216498_2242"/>
<keyword evidence="2" id="KW-0413">Isomerase</keyword>
<dbReference type="PANTHER" id="PTHR43601:SF3">
    <property type="entry name" value="THIOREDOXIN, MITOCHONDRIAL"/>
    <property type="match status" value="1"/>
</dbReference>
<dbReference type="InterPro" id="IPR013766">
    <property type="entry name" value="Thioredoxin_domain"/>
</dbReference>
<reference evidence="2 3" key="1">
    <citation type="submission" date="2016-10" db="EMBL/GenBank/DDBJ databases">
        <authorList>
            <person name="de Groot N.N."/>
        </authorList>
    </citation>
    <scope>NUCLEOTIDE SEQUENCE [LARGE SCALE GENOMIC DNA]</scope>
    <source>
        <strain evidence="2 3">CGMCC 1.3442</strain>
    </source>
</reference>
<dbReference type="GO" id="GO:0016853">
    <property type="term" value="F:isomerase activity"/>
    <property type="evidence" value="ECO:0007669"/>
    <property type="project" value="UniProtKB-KW"/>
</dbReference>
<dbReference type="CDD" id="cd02947">
    <property type="entry name" value="TRX_family"/>
    <property type="match status" value="1"/>
</dbReference>
<gene>
    <name evidence="2" type="ORF">SAMN05216498_2242</name>
</gene>
<dbReference type="Pfam" id="PF00085">
    <property type="entry name" value="Thioredoxin"/>
    <property type="match status" value="1"/>
</dbReference>
<keyword evidence="3" id="KW-1185">Reference proteome</keyword>